<dbReference type="InterPro" id="IPR036047">
    <property type="entry name" value="F-box-like_dom_sf"/>
</dbReference>
<dbReference type="AlphaFoldDB" id="A0A4S4LY07"/>
<evidence type="ECO:0000259" key="1">
    <source>
        <dbReference type="Pfam" id="PF12937"/>
    </source>
</evidence>
<accession>A0A4S4LY07</accession>
<proteinExistence type="predicted"/>
<dbReference type="SUPFAM" id="SSF81383">
    <property type="entry name" value="F-box domain"/>
    <property type="match status" value="1"/>
</dbReference>
<dbReference type="EMBL" id="SGPL01000112">
    <property type="protein sequence ID" value="THH17422.1"/>
    <property type="molecule type" value="Genomic_DNA"/>
</dbReference>
<evidence type="ECO:0000313" key="2">
    <source>
        <dbReference type="EMBL" id="THH17422.1"/>
    </source>
</evidence>
<gene>
    <name evidence="2" type="ORF">EW146_g3381</name>
</gene>
<dbReference type="Proteomes" id="UP000310158">
    <property type="component" value="Unassembled WGS sequence"/>
</dbReference>
<evidence type="ECO:0000313" key="3">
    <source>
        <dbReference type="Proteomes" id="UP000310158"/>
    </source>
</evidence>
<dbReference type="Gene3D" id="3.80.10.10">
    <property type="entry name" value="Ribonuclease Inhibitor"/>
    <property type="match status" value="1"/>
</dbReference>
<dbReference type="Gene3D" id="1.20.1280.50">
    <property type="match status" value="1"/>
</dbReference>
<organism evidence="2 3">
    <name type="scientific">Bondarzewia mesenterica</name>
    <dbReference type="NCBI Taxonomy" id="1095465"/>
    <lineage>
        <taxon>Eukaryota</taxon>
        <taxon>Fungi</taxon>
        <taxon>Dikarya</taxon>
        <taxon>Basidiomycota</taxon>
        <taxon>Agaricomycotina</taxon>
        <taxon>Agaricomycetes</taxon>
        <taxon>Russulales</taxon>
        <taxon>Bondarzewiaceae</taxon>
        <taxon>Bondarzewia</taxon>
    </lineage>
</organism>
<dbReference type="Pfam" id="PF12937">
    <property type="entry name" value="F-box-like"/>
    <property type="match status" value="1"/>
</dbReference>
<sequence>MANPLNIPEVILIVFSYLDQSSNARNARVCKLWSEIALDAVWHKIDNLPMILPYLPSQGPAPPRQYFLTCNVLLALNRDLTCCLLFMSPTVTELDLSLHPQDSRHFHGLVEDVVDRMPRIARLRFKTSHRHIHHHYQVDDLRRLFESLLNLKDIALPWDFLHQPVVQRLSRLAHVENLWIEATDTKDHRSHPSLGALQADAFPSLRQVALSVPIDRSTTLLTRTNFPSSNLTTLYVYLPFTRPRNKELGDFFVTLASACPALEYFELIVSKKVSVNSVALTYQDVSFITRFPKLTSFTIRDEIPILMTDKDMESLASSLPRLECLILNTHPLLAKEPTLTLRALIPFARYCPNLTRLGLYIDAQTIVSLPSNDLAFNNLTLLDMGISSRCPDLGDERSFDTCCPLSVHDAPKVVSPCDRRRMSMEMGTSQPLAACA</sequence>
<name>A0A4S4LY07_9AGAM</name>
<feature type="domain" description="F-box" evidence="1">
    <location>
        <begin position="8"/>
        <end position="46"/>
    </location>
</feature>
<reference evidence="2 3" key="1">
    <citation type="submission" date="2019-02" db="EMBL/GenBank/DDBJ databases">
        <title>Genome sequencing of the rare red list fungi Bondarzewia mesenterica.</title>
        <authorList>
            <person name="Buettner E."/>
            <person name="Kellner H."/>
        </authorList>
    </citation>
    <scope>NUCLEOTIDE SEQUENCE [LARGE SCALE GENOMIC DNA]</scope>
    <source>
        <strain evidence="2 3">DSM 108281</strain>
    </source>
</reference>
<dbReference type="InterPro" id="IPR001810">
    <property type="entry name" value="F-box_dom"/>
</dbReference>
<dbReference type="SUPFAM" id="SSF52047">
    <property type="entry name" value="RNI-like"/>
    <property type="match status" value="1"/>
</dbReference>
<comment type="caution">
    <text evidence="2">The sequence shown here is derived from an EMBL/GenBank/DDBJ whole genome shotgun (WGS) entry which is preliminary data.</text>
</comment>
<keyword evidence="3" id="KW-1185">Reference proteome</keyword>
<dbReference type="OrthoDB" id="2447803at2759"/>
<protein>
    <recommendedName>
        <fullName evidence="1">F-box domain-containing protein</fullName>
    </recommendedName>
</protein>
<dbReference type="InterPro" id="IPR032675">
    <property type="entry name" value="LRR_dom_sf"/>
</dbReference>